<dbReference type="PANTHER" id="PTHR35566">
    <property type="entry name" value="BLR3599 PROTEIN"/>
    <property type="match status" value="1"/>
</dbReference>
<gene>
    <name evidence="1" type="ORF">Tci_878606</name>
</gene>
<protein>
    <submittedName>
        <fullName evidence="1">Uncharacterized protein</fullName>
    </submittedName>
</protein>
<reference evidence="1" key="1">
    <citation type="journal article" date="2019" name="Sci. Rep.">
        <title>Draft genome of Tanacetum cinerariifolium, the natural source of mosquito coil.</title>
        <authorList>
            <person name="Yamashiro T."/>
            <person name="Shiraishi A."/>
            <person name="Satake H."/>
            <person name="Nakayama K."/>
        </authorList>
    </citation>
    <scope>NUCLEOTIDE SEQUENCE</scope>
</reference>
<dbReference type="InterPro" id="IPR010263">
    <property type="entry name" value="T6SS_TssK"/>
</dbReference>
<feature type="non-terminal residue" evidence="1">
    <location>
        <position position="173"/>
    </location>
</feature>
<dbReference type="EMBL" id="BKCJ011226276">
    <property type="protein sequence ID" value="GFD06637.1"/>
    <property type="molecule type" value="Genomic_DNA"/>
</dbReference>
<name>A0A699T8X2_TANCI</name>
<dbReference type="PANTHER" id="PTHR35566:SF1">
    <property type="entry name" value="TYPE VI SECRETION SYSTEM BASEPLATE COMPONENT TSSK1"/>
    <property type="match status" value="1"/>
</dbReference>
<feature type="non-terminal residue" evidence="1">
    <location>
        <position position="1"/>
    </location>
</feature>
<proteinExistence type="predicted"/>
<organism evidence="1">
    <name type="scientific">Tanacetum cinerariifolium</name>
    <name type="common">Dalmatian daisy</name>
    <name type="synonym">Chrysanthemum cinerariifolium</name>
    <dbReference type="NCBI Taxonomy" id="118510"/>
    <lineage>
        <taxon>Eukaryota</taxon>
        <taxon>Viridiplantae</taxon>
        <taxon>Streptophyta</taxon>
        <taxon>Embryophyta</taxon>
        <taxon>Tracheophyta</taxon>
        <taxon>Spermatophyta</taxon>
        <taxon>Magnoliopsida</taxon>
        <taxon>eudicotyledons</taxon>
        <taxon>Gunneridae</taxon>
        <taxon>Pentapetalae</taxon>
        <taxon>asterids</taxon>
        <taxon>campanulids</taxon>
        <taxon>Asterales</taxon>
        <taxon>Asteraceae</taxon>
        <taxon>Asteroideae</taxon>
        <taxon>Anthemideae</taxon>
        <taxon>Anthemidinae</taxon>
        <taxon>Tanacetum</taxon>
    </lineage>
</organism>
<dbReference type="Pfam" id="PF05936">
    <property type="entry name" value="T6SS_VasE"/>
    <property type="match status" value="1"/>
</dbReference>
<accession>A0A699T8X2</accession>
<comment type="caution">
    <text evidence="1">The sequence shown here is derived from an EMBL/GenBank/DDBJ whole genome shotgun (WGS) entry which is preliminary data.</text>
</comment>
<sequence>VAAFFRSEEKSRWKVAFDANSLRKDGIWFSSDGLRVLVDNNQMVAVRGDDVLKKPPTEAQLAKSNTMPENPAKPTLTHQVQDALHQLAESTLRNTPFHWGVQALQIDEEALANGSLQLKRLKLVFPDGTLFDAPQHDPLPAARDLRELLKGNDFKVYAALKLPEPFGLNYVED</sequence>
<dbReference type="AlphaFoldDB" id="A0A699T8X2"/>
<evidence type="ECO:0000313" key="1">
    <source>
        <dbReference type="EMBL" id="GFD06637.1"/>
    </source>
</evidence>